<dbReference type="AlphaFoldDB" id="S4N928"/>
<dbReference type="Proteomes" id="UP000018031">
    <property type="component" value="Unassembled WGS sequence"/>
</dbReference>
<name>S4N928_9PORP</name>
<evidence type="ECO:0000313" key="2">
    <source>
        <dbReference type="Proteomes" id="UP000018031"/>
    </source>
</evidence>
<dbReference type="Pfam" id="PF13715">
    <property type="entry name" value="CarbopepD_reg_2"/>
    <property type="match status" value="1"/>
</dbReference>
<accession>S4N928</accession>
<sequence>MFCLFFSVIPAVAQRTNTGIEGVVVDSISGDPLPYVTVVFEENSQEGTSTDENGYFKLTSSKGYRKVVVSYVGFASQHITLKPGEMRRGVKVRLSSESVHLSTLFVRPKRQRYRRKNNPAVDLINRAIAAKKRNRIESKQRYQYDTYERLILYSDHYQPGRKMFGLDSVRSRQMADTSSFSDNLIFPLSVREKISRDTHNEVDGRLSRGIVRYHRGIEEEVDEGPLSANIDEIFRPIDIYDANIPILLQRIPSPLNTAFATSFYKFFIQDTLHIAGAKCVELTFVPFEPHAPGFSGRIRLALPECAVQHVELNMPVAANVNWVRKLRLRQDFRPIVLPETSGQDSLPNRIWIPDRQTTEVLITADDLFLPGGIEAHQTRVFYDFHFDDEAEPMPAEWKERPEGYVPFLPDTKRWEELRPEPMPNGGLAVYELMNVLQKTNNYRFLTFLTRSVMSGYASLPAGTLDGKKLSKVDIGPVETFLSGNAVEGFRARIGGGTTANLSQHFFLDGYLAYGFKDEKLKYRANLTYTPLKKEYFVDEYPRRNLYLTAQSDILIPGEVSDAVYRGNVLDILGTRKNTNRTYVDNYRLGFAADWTRSVSTQIYADYRQVTPTGTLVYESVDENGNLHRIDNYRTTEFGFSLRWEPMRVIYNGRRGAESGFNLTKRGPIFRLSHRMAFAGLFGSDYGFQRTDLSYYQTLRMSFLGFIDMRFNAGILWTKAPYPLLAIAPSNSSYVRRNDAFQLLLPSEFIADRWAGLHATYHLNGLILNRIPLLRTLGLREIVSAHVLWGDLTSKNQPPAPGLFIFPENVGPMQNTWYTEGSVGLENILKFLRLEYFYRFSQQNKPGVPRQGLRFGFALRF</sequence>
<organism evidence="1 2">
    <name type="scientific">Porphyromonas crevioricanis JCM 15906</name>
    <dbReference type="NCBI Taxonomy" id="1305617"/>
    <lineage>
        <taxon>Bacteria</taxon>
        <taxon>Pseudomonadati</taxon>
        <taxon>Bacteroidota</taxon>
        <taxon>Bacteroidia</taxon>
        <taxon>Bacteroidales</taxon>
        <taxon>Porphyromonadaceae</taxon>
        <taxon>Porphyromonas</taxon>
    </lineage>
</organism>
<proteinExistence type="predicted"/>
<evidence type="ECO:0008006" key="3">
    <source>
        <dbReference type="Google" id="ProtNLM"/>
    </source>
</evidence>
<evidence type="ECO:0000313" key="1">
    <source>
        <dbReference type="EMBL" id="GAD04391.1"/>
    </source>
</evidence>
<dbReference type="SUPFAM" id="SSF49464">
    <property type="entry name" value="Carboxypeptidase regulatory domain-like"/>
    <property type="match status" value="1"/>
</dbReference>
<protein>
    <recommendedName>
        <fullName evidence="3">TonB-dependent receptor</fullName>
    </recommendedName>
</protein>
<gene>
    <name evidence="1" type="ORF">PORCRE_75</name>
</gene>
<dbReference type="Pfam" id="PF18939">
    <property type="entry name" value="DUF5686"/>
    <property type="match status" value="1"/>
</dbReference>
<dbReference type="InterPro" id="IPR008969">
    <property type="entry name" value="CarboxyPept-like_regulatory"/>
</dbReference>
<dbReference type="EMBL" id="BAOU01000003">
    <property type="protein sequence ID" value="GAD04391.1"/>
    <property type="molecule type" value="Genomic_DNA"/>
</dbReference>
<reference evidence="2" key="1">
    <citation type="journal article" date="2013" name="Genome">
        <title>Draft Genome Sequences of Porphyromonas crevioricanis JCM 15906T and Porphyromonas cansulci JCM 13913T Isolated from a Canine Oral Cavity.</title>
        <authorList>
            <person name="Sakamoto M."/>
            <person name="Tanaka N."/>
            <person name="Shiwa Y."/>
            <person name="Yoshikawa H."/>
            <person name="Ohkuma M."/>
        </authorList>
    </citation>
    <scope>NUCLEOTIDE SEQUENCE [LARGE SCALE GENOMIC DNA]</scope>
    <source>
        <strain evidence="2">JCM 15906</strain>
    </source>
</reference>
<dbReference type="Gene3D" id="2.60.40.1120">
    <property type="entry name" value="Carboxypeptidase-like, regulatory domain"/>
    <property type="match status" value="1"/>
</dbReference>
<dbReference type="InterPro" id="IPR043741">
    <property type="entry name" value="DUF5686"/>
</dbReference>
<comment type="caution">
    <text evidence="1">The sequence shown here is derived from an EMBL/GenBank/DDBJ whole genome shotgun (WGS) entry which is preliminary data.</text>
</comment>
<reference evidence="1 2" key="2">
    <citation type="journal article" date="2013" name="Genome Announc.">
        <title>Draft Genome Sequences of Porphyromonas crevioricanis JCM 15906T and Porphyromonas cansulci JCM 13913T Isolated from a Canine Oral Cavity.</title>
        <authorList>
            <person name="Sakamoto M."/>
            <person name="Tanaka N."/>
            <person name="Shiwa Y."/>
            <person name="Yoshikawa H."/>
            <person name="Ohkuma M."/>
        </authorList>
    </citation>
    <scope>NUCLEOTIDE SEQUENCE [LARGE SCALE GENOMIC DNA]</scope>
    <source>
        <strain evidence="1 2">JCM 15906</strain>
    </source>
</reference>